<feature type="transmembrane region" description="Helical" evidence="1">
    <location>
        <begin position="111"/>
        <end position="133"/>
    </location>
</feature>
<comment type="caution">
    <text evidence="3">The sequence shown here is derived from an EMBL/GenBank/DDBJ whole genome shotgun (WGS) entry which is preliminary data.</text>
</comment>
<dbReference type="AlphaFoldDB" id="A0A4Q7PJC5"/>
<keyword evidence="1" id="KW-0812">Transmembrane</keyword>
<evidence type="ECO:0000259" key="2">
    <source>
        <dbReference type="Pfam" id="PF02517"/>
    </source>
</evidence>
<feature type="transmembrane region" description="Helical" evidence="1">
    <location>
        <begin position="145"/>
        <end position="167"/>
    </location>
</feature>
<feature type="transmembrane region" description="Helical" evidence="1">
    <location>
        <begin position="9"/>
        <end position="25"/>
    </location>
</feature>
<reference evidence="3 4" key="1">
    <citation type="submission" date="2019-02" db="EMBL/GenBank/DDBJ databases">
        <title>Genomic Encyclopedia of Type Strains, Phase IV (KMG-IV): sequencing the most valuable type-strain genomes for metagenomic binning, comparative biology and taxonomic classification.</title>
        <authorList>
            <person name="Goeker M."/>
        </authorList>
    </citation>
    <scope>NUCLEOTIDE SEQUENCE [LARGE SCALE GENOMIC DNA]</scope>
    <source>
        <strain evidence="3 4">DSM 17196</strain>
    </source>
</reference>
<keyword evidence="1" id="KW-0472">Membrane</keyword>
<dbReference type="Proteomes" id="UP000292262">
    <property type="component" value="Unassembled WGS sequence"/>
</dbReference>
<feature type="transmembrane region" description="Helical" evidence="1">
    <location>
        <begin position="197"/>
        <end position="219"/>
    </location>
</feature>
<proteinExistence type="predicted"/>
<feature type="transmembrane region" description="Helical" evidence="1">
    <location>
        <begin position="173"/>
        <end position="192"/>
    </location>
</feature>
<organism evidence="3 4">
    <name type="scientific">Aquimarina brevivitae</name>
    <dbReference type="NCBI Taxonomy" id="323412"/>
    <lineage>
        <taxon>Bacteria</taxon>
        <taxon>Pseudomonadati</taxon>
        <taxon>Bacteroidota</taxon>
        <taxon>Flavobacteriia</taxon>
        <taxon>Flavobacteriales</taxon>
        <taxon>Flavobacteriaceae</taxon>
        <taxon>Aquimarina</taxon>
    </lineage>
</organism>
<feature type="domain" description="CAAX prenyl protease 2/Lysostaphin resistance protein A-like" evidence="2">
    <location>
        <begin position="116"/>
        <end position="209"/>
    </location>
</feature>
<dbReference type="GO" id="GO:0004175">
    <property type="term" value="F:endopeptidase activity"/>
    <property type="evidence" value="ECO:0007669"/>
    <property type="project" value="UniProtKB-ARBA"/>
</dbReference>
<gene>
    <name evidence="3" type="ORF">EV197_1382</name>
</gene>
<name>A0A4Q7PJC5_9FLAO</name>
<evidence type="ECO:0000256" key="1">
    <source>
        <dbReference type="SAM" id="Phobius"/>
    </source>
</evidence>
<dbReference type="Pfam" id="PF02517">
    <property type="entry name" value="Rce1-like"/>
    <property type="match status" value="1"/>
</dbReference>
<dbReference type="RefSeq" id="WP_130285943.1">
    <property type="nucleotide sequence ID" value="NZ_SGXE01000001.1"/>
</dbReference>
<protein>
    <recommendedName>
        <fullName evidence="2">CAAX prenyl protease 2/Lysostaphin resistance protein A-like domain-containing protein</fullName>
    </recommendedName>
</protein>
<accession>A0A4Q7PJC5</accession>
<evidence type="ECO:0000313" key="4">
    <source>
        <dbReference type="Proteomes" id="UP000292262"/>
    </source>
</evidence>
<dbReference type="InterPro" id="IPR003675">
    <property type="entry name" value="Rce1/LyrA-like_dom"/>
</dbReference>
<feature type="transmembrane region" description="Helical" evidence="1">
    <location>
        <begin position="69"/>
        <end position="91"/>
    </location>
</feature>
<dbReference type="GO" id="GO:0080120">
    <property type="term" value="P:CAAX-box protein maturation"/>
    <property type="evidence" value="ECO:0007669"/>
    <property type="project" value="UniProtKB-ARBA"/>
</dbReference>
<sequence>MKTITLKSLLIPVCTTAMICLIWFGPIHISYIENIIIAILIMIANYIEYKGKAFEALGLQRDKFTITNIFVVAPLVALGLFACYVFLIVPGITALTGVPIDYSSFAQLEGNLRACLIALGVVWLTAGFGEEIIFRGYFMRQLIKFFGESTVSIVLNIILLACFFGFMHSYQGITGQWVAGIIGGLLALLFYLRKYDLWFVIAVHGFFDTFALVCIYLGLA</sequence>
<feature type="transmembrane region" description="Helical" evidence="1">
    <location>
        <begin position="31"/>
        <end position="49"/>
    </location>
</feature>
<keyword evidence="4" id="KW-1185">Reference proteome</keyword>
<keyword evidence="1" id="KW-1133">Transmembrane helix</keyword>
<evidence type="ECO:0000313" key="3">
    <source>
        <dbReference type="EMBL" id="RZT00149.1"/>
    </source>
</evidence>
<dbReference type="OrthoDB" id="9807747at2"/>
<dbReference type="EMBL" id="SGXE01000001">
    <property type="protein sequence ID" value="RZT00149.1"/>
    <property type="molecule type" value="Genomic_DNA"/>
</dbReference>